<evidence type="ECO:0000313" key="9">
    <source>
        <dbReference type="EMBL" id="SER50277.1"/>
    </source>
</evidence>
<evidence type="ECO:0000256" key="6">
    <source>
        <dbReference type="ARBA" id="ARBA00023049"/>
    </source>
</evidence>
<dbReference type="GO" id="GO:0006508">
    <property type="term" value="P:proteolysis"/>
    <property type="evidence" value="ECO:0007669"/>
    <property type="project" value="UniProtKB-KW"/>
</dbReference>
<dbReference type="Pfam" id="PF00246">
    <property type="entry name" value="Peptidase_M14"/>
    <property type="match status" value="1"/>
</dbReference>
<dbReference type="SMART" id="SM00631">
    <property type="entry name" value="Zn_pept"/>
    <property type="match status" value="1"/>
</dbReference>
<dbReference type="OrthoDB" id="9811296at2"/>
<dbReference type="GO" id="GO:0005615">
    <property type="term" value="C:extracellular space"/>
    <property type="evidence" value="ECO:0007669"/>
    <property type="project" value="TreeGrafter"/>
</dbReference>
<dbReference type="eggNOG" id="COG2866">
    <property type="taxonomic scope" value="Bacteria"/>
</dbReference>
<name>A0A1H9PQ19_BUTFI</name>
<dbReference type="GO" id="GO:0004181">
    <property type="term" value="F:metallocarboxypeptidase activity"/>
    <property type="evidence" value="ECO:0007669"/>
    <property type="project" value="InterPro"/>
</dbReference>
<dbReference type="GO" id="GO:0008270">
    <property type="term" value="F:zinc ion binding"/>
    <property type="evidence" value="ECO:0007669"/>
    <property type="project" value="InterPro"/>
</dbReference>
<sequence>MKKVLGSNSILRRIAMMMVLVIAVSLVYTNTIDSSAEGAPEIVSFEGIYTYERMLLDAQALSTYYPDVVSYELRAQTALGHQILVLRLGNPSAPRQILVHASIHGREYYVTPLVMKMAEYYAANEKELLSTTCFTIVPMVNPDDVSIAQNGAIAASDANYQAFIGFIGHYSAWKSNANGVDINRNFPIGFGLAETRMPSNSYAFYEGLAPSSEVETTVLEQLLSENSFDCYLAYHMRGNLIYFYAPTCSPEMFAMSQLIAATVHNSTGYGIEVDLSDTHPNGSFADYAQIMCGVPGCTIECGTTLPPAGADQVAGFYSRNLYSWKNVASLFAGETSN</sequence>
<evidence type="ECO:0000313" key="10">
    <source>
        <dbReference type="Proteomes" id="UP000182584"/>
    </source>
</evidence>
<dbReference type="SUPFAM" id="SSF53187">
    <property type="entry name" value="Zn-dependent exopeptidases"/>
    <property type="match status" value="1"/>
</dbReference>
<dbReference type="RefSeq" id="WP_143064003.1">
    <property type="nucleotide sequence ID" value="NZ_FOGJ01000006.1"/>
</dbReference>
<dbReference type="InterPro" id="IPR000834">
    <property type="entry name" value="Peptidase_M14"/>
</dbReference>
<evidence type="ECO:0000256" key="7">
    <source>
        <dbReference type="PROSITE-ProRule" id="PRU01379"/>
    </source>
</evidence>
<feature type="active site" description="Proton donor/acceptor" evidence="7">
    <location>
        <position position="300"/>
    </location>
</feature>
<organism evidence="9 10">
    <name type="scientific">Butyrivibrio fibrisolvens</name>
    <dbReference type="NCBI Taxonomy" id="831"/>
    <lineage>
        <taxon>Bacteria</taxon>
        <taxon>Bacillati</taxon>
        <taxon>Bacillota</taxon>
        <taxon>Clostridia</taxon>
        <taxon>Lachnospirales</taxon>
        <taxon>Lachnospiraceae</taxon>
        <taxon>Butyrivibrio</taxon>
    </lineage>
</organism>
<evidence type="ECO:0000256" key="3">
    <source>
        <dbReference type="ARBA" id="ARBA00022670"/>
    </source>
</evidence>
<keyword evidence="4" id="KW-0378">Hydrolase</keyword>
<protein>
    <submittedName>
        <fullName evidence="9">G-D-glutamyl-meso-diaminopimelate peptidase</fullName>
    </submittedName>
</protein>
<comment type="cofactor">
    <cofactor evidence="1">
        <name>Zn(2+)</name>
        <dbReference type="ChEBI" id="CHEBI:29105"/>
    </cofactor>
</comment>
<dbReference type="PROSITE" id="PS52035">
    <property type="entry name" value="PEPTIDASE_M14"/>
    <property type="match status" value="1"/>
</dbReference>
<reference evidence="9 10" key="1">
    <citation type="submission" date="2016-10" db="EMBL/GenBank/DDBJ databases">
        <authorList>
            <person name="de Groot N.N."/>
        </authorList>
    </citation>
    <scope>NUCLEOTIDE SEQUENCE [LARGE SCALE GENOMIC DNA]</scope>
    <source>
        <strain evidence="9 10">AR40</strain>
    </source>
</reference>
<evidence type="ECO:0000256" key="4">
    <source>
        <dbReference type="ARBA" id="ARBA00022801"/>
    </source>
</evidence>
<dbReference type="EMBL" id="FOGJ01000006">
    <property type="protein sequence ID" value="SER50277.1"/>
    <property type="molecule type" value="Genomic_DNA"/>
</dbReference>
<keyword evidence="3" id="KW-0645">Protease</keyword>
<feature type="domain" description="Peptidase M14" evidence="8">
    <location>
        <begin position="47"/>
        <end position="323"/>
    </location>
</feature>
<evidence type="ECO:0000256" key="1">
    <source>
        <dbReference type="ARBA" id="ARBA00001947"/>
    </source>
</evidence>
<comment type="similarity">
    <text evidence="2 7">Belongs to the peptidase M14 family.</text>
</comment>
<evidence type="ECO:0000256" key="2">
    <source>
        <dbReference type="ARBA" id="ARBA00005988"/>
    </source>
</evidence>
<accession>A0A1H9PQ19</accession>
<evidence type="ECO:0000256" key="5">
    <source>
        <dbReference type="ARBA" id="ARBA00022833"/>
    </source>
</evidence>
<dbReference type="Proteomes" id="UP000182584">
    <property type="component" value="Unassembled WGS sequence"/>
</dbReference>
<dbReference type="PANTHER" id="PTHR11705">
    <property type="entry name" value="PROTEASE FAMILY M14 CARBOXYPEPTIDASE A,B"/>
    <property type="match status" value="1"/>
</dbReference>
<dbReference type="Gene3D" id="3.40.630.10">
    <property type="entry name" value="Zn peptidases"/>
    <property type="match status" value="1"/>
</dbReference>
<evidence type="ECO:0000259" key="8">
    <source>
        <dbReference type="PROSITE" id="PS52035"/>
    </source>
</evidence>
<gene>
    <name evidence="9" type="ORF">SAMN04487884_106109</name>
</gene>
<keyword evidence="6" id="KW-0482">Metalloprotease</keyword>
<keyword evidence="5" id="KW-0862">Zinc</keyword>
<dbReference type="AlphaFoldDB" id="A0A1H9PQ19"/>
<dbReference type="PANTHER" id="PTHR11705:SF143">
    <property type="entry name" value="SLL0236 PROTEIN"/>
    <property type="match status" value="1"/>
</dbReference>
<proteinExistence type="inferred from homology"/>